<evidence type="ECO:0000313" key="2">
    <source>
        <dbReference type="EMBL" id="MBK1833370.1"/>
    </source>
</evidence>
<proteinExistence type="predicted"/>
<gene>
    <name evidence="2" type="ORF">JIN78_04785</name>
</gene>
<dbReference type="RefSeq" id="WP_200390805.1">
    <property type="nucleotide sequence ID" value="NZ_JAENIO010000008.1"/>
</dbReference>
<dbReference type="SUPFAM" id="SSF50494">
    <property type="entry name" value="Trypsin-like serine proteases"/>
    <property type="match status" value="1"/>
</dbReference>
<reference evidence="2" key="1">
    <citation type="submission" date="2021-01" db="EMBL/GenBank/DDBJ databases">
        <title>Modified the classification status of verrucomicrobia.</title>
        <authorList>
            <person name="Feng X."/>
        </authorList>
    </citation>
    <scope>NUCLEOTIDE SEQUENCE</scope>
    <source>
        <strain evidence="2">KCTC 12986</strain>
    </source>
</reference>
<comment type="caution">
    <text evidence="2">The sequence shown here is derived from an EMBL/GenBank/DDBJ whole genome shotgun (WGS) entry which is preliminary data.</text>
</comment>
<keyword evidence="1" id="KW-0732">Signal</keyword>
<dbReference type="NCBIfam" id="TIGR02595">
    <property type="entry name" value="PEP_CTERM"/>
    <property type="match status" value="1"/>
</dbReference>
<dbReference type="EMBL" id="JAENIO010000008">
    <property type="protein sequence ID" value="MBK1833370.1"/>
    <property type="molecule type" value="Genomic_DNA"/>
</dbReference>
<protein>
    <submittedName>
        <fullName evidence="2">PEP-CTERM sorting domain-containing protein</fullName>
    </submittedName>
</protein>
<dbReference type="Proteomes" id="UP000604083">
    <property type="component" value="Unassembled WGS sequence"/>
</dbReference>
<evidence type="ECO:0000313" key="3">
    <source>
        <dbReference type="Proteomes" id="UP000604083"/>
    </source>
</evidence>
<dbReference type="InterPro" id="IPR009003">
    <property type="entry name" value="Peptidase_S1_PA"/>
</dbReference>
<sequence length="295" mass="31048">MSTFFKNPAILFLLAATPLSALTVQNFSHSTNNRFANRDPFVLAESDLSGVGRATNNTWATLVSSNVFVSSNHYHPAIGQTVTFHASNNANGQTVTIPVTDGQRIGNSDVWVGILESSAPSDYATYTIASEPFAGETTYLLGRSPSKLPSLTDVAVGENSLSGSLKMNGAGSEGNALYSIYDKGANALAHEALVQNGDSGAPLFLQDPISGELTLAGTNWLKGSFFAVGEFSAATKLSDYEREILRIVEDNRASSPPLTNGLLGSSSTGLNVPEPSSAFLLCSAVGMALSFRVRK</sequence>
<accession>A0A934RSE6</accession>
<feature type="chain" id="PRO_5037673000" evidence="1">
    <location>
        <begin position="22"/>
        <end position="295"/>
    </location>
</feature>
<dbReference type="InterPro" id="IPR013424">
    <property type="entry name" value="Ice-binding_C"/>
</dbReference>
<name>A0A934RSE6_9BACT</name>
<feature type="signal peptide" evidence="1">
    <location>
        <begin position="1"/>
        <end position="21"/>
    </location>
</feature>
<organism evidence="2 3">
    <name type="scientific">Roseibacillus ishigakijimensis</name>
    <dbReference type="NCBI Taxonomy" id="454146"/>
    <lineage>
        <taxon>Bacteria</taxon>
        <taxon>Pseudomonadati</taxon>
        <taxon>Verrucomicrobiota</taxon>
        <taxon>Verrucomicrobiia</taxon>
        <taxon>Verrucomicrobiales</taxon>
        <taxon>Verrucomicrobiaceae</taxon>
        <taxon>Roseibacillus</taxon>
    </lineage>
</organism>
<dbReference type="AlphaFoldDB" id="A0A934RSE6"/>
<evidence type="ECO:0000256" key="1">
    <source>
        <dbReference type="SAM" id="SignalP"/>
    </source>
</evidence>
<keyword evidence="3" id="KW-1185">Reference proteome</keyword>